<dbReference type="InterPro" id="IPR051407">
    <property type="entry name" value="Bact_OM_lipoprot/Surf_antigen"/>
</dbReference>
<comment type="subcellular location">
    <subcellularLocation>
        <location evidence="1">Cell outer membrane</location>
        <topology evidence="1">Lipid-anchor</topology>
    </subcellularLocation>
</comment>
<evidence type="ECO:0000313" key="7">
    <source>
        <dbReference type="EMBL" id="EDU59125.1"/>
    </source>
</evidence>
<dbReference type="Pfam" id="PF05433">
    <property type="entry name" value="Rick_17kDa_Anti"/>
    <property type="match status" value="1"/>
</dbReference>
<name>A0AA86YIV7_PROST</name>
<dbReference type="AlphaFoldDB" id="A0AA86YIV7"/>
<sequence>MLVPQTASLIGVIMLKKVFVGVVAVTVLSGCVNTSTLSGDTISAKDAKQVQTVTYGTVLNARPVTIQAGDDGNVIGAIGGAVLGGLLGNTIGGGSGKTLATAAGAIAGGLAGQEAQGALNRSQGVQLEIRLDSGKNIVVVQKQDPSVFRSGQRVMIANSGGTVTVSPR</sequence>
<dbReference type="PANTHER" id="PTHR35603:SF1">
    <property type="entry name" value="OUTER MEMBRANE LIPOPROTEIN SLYB"/>
    <property type="match status" value="1"/>
</dbReference>
<accession>A0AA86YIV7</accession>
<evidence type="ECO:0000313" key="8">
    <source>
        <dbReference type="Proteomes" id="UP000004506"/>
    </source>
</evidence>
<dbReference type="EMBL" id="ABJD02000101">
    <property type="protein sequence ID" value="EDU59125.1"/>
    <property type="molecule type" value="Genomic_DNA"/>
</dbReference>
<reference evidence="7 8" key="3">
    <citation type="submission" date="2008-05" db="EMBL/GenBank/DDBJ databases">
        <authorList>
            <person name="Fulton L."/>
            <person name="Clifton S."/>
            <person name="Fulton B."/>
            <person name="Xu J."/>
            <person name="Minx P."/>
            <person name="Pepin K.H."/>
            <person name="Johnson M."/>
            <person name="Thiruvilangam P."/>
            <person name="Bhonagiri V."/>
            <person name="Nash W.E."/>
            <person name="Mardis E.R."/>
            <person name="Wilson R.K."/>
        </authorList>
    </citation>
    <scope>NUCLEOTIDE SEQUENCE [LARGE SCALE GENOMIC DNA]</scope>
    <source>
        <strain evidence="7 8">ATCC 25827</strain>
    </source>
</reference>
<dbReference type="Proteomes" id="UP000004506">
    <property type="component" value="Unassembled WGS sequence"/>
</dbReference>
<gene>
    <name evidence="7" type="primary">pcp</name>
    <name evidence="7" type="ORF">PROSTU_02312</name>
</gene>
<evidence type="ECO:0000256" key="5">
    <source>
        <dbReference type="ARBA" id="ARBA00023288"/>
    </source>
</evidence>
<dbReference type="GO" id="GO:0009279">
    <property type="term" value="C:cell outer membrane"/>
    <property type="evidence" value="ECO:0007669"/>
    <property type="project" value="UniProtKB-SubCell"/>
</dbReference>
<reference evidence="8" key="2">
    <citation type="submission" date="2008-04" db="EMBL/GenBank/DDBJ databases">
        <title>Draft genome sequence of Providencia stuartii(ATCC 25827).</title>
        <authorList>
            <person name="Sudarsanam P."/>
            <person name="Ley R."/>
            <person name="Guruge J."/>
            <person name="Turnbaugh P.J."/>
            <person name="Mahowald M."/>
            <person name="Liep D."/>
            <person name="Gordon J."/>
        </authorList>
    </citation>
    <scope>NUCLEOTIDE SEQUENCE [LARGE SCALE GENOMIC DNA]</scope>
    <source>
        <strain evidence="8">ATCC 25827</strain>
    </source>
</reference>
<dbReference type="PANTHER" id="PTHR35603">
    <property type="match status" value="1"/>
</dbReference>
<keyword evidence="3" id="KW-0472">Membrane</keyword>
<dbReference type="InterPro" id="IPR008816">
    <property type="entry name" value="Gly_zipper_2TM_dom"/>
</dbReference>
<keyword evidence="4" id="KW-0564">Palmitate</keyword>
<organism evidence="7 8">
    <name type="scientific">Providencia stuartii ATCC 25827</name>
    <dbReference type="NCBI Taxonomy" id="471874"/>
    <lineage>
        <taxon>Bacteria</taxon>
        <taxon>Pseudomonadati</taxon>
        <taxon>Pseudomonadota</taxon>
        <taxon>Gammaproteobacteria</taxon>
        <taxon>Enterobacterales</taxon>
        <taxon>Morganellaceae</taxon>
        <taxon>Providencia</taxon>
    </lineage>
</organism>
<evidence type="ECO:0000256" key="4">
    <source>
        <dbReference type="ARBA" id="ARBA00023139"/>
    </source>
</evidence>
<reference evidence="8" key="1">
    <citation type="submission" date="2008-04" db="EMBL/GenBank/DDBJ databases">
        <title>Draft genome sequence of Providencia stuartii (ATCC 25827).</title>
        <authorList>
            <person name="Sudarsanam P."/>
            <person name="Ley R."/>
            <person name="Guruge J."/>
            <person name="Turnbaugh P.J."/>
            <person name="Mahowald M."/>
            <person name="Liep D."/>
            <person name="Gordon J."/>
        </authorList>
    </citation>
    <scope>NUCLEOTIDE SEQUENCE [LARGE SCALE GENOMIC DNA]</scope>
    <source>
        <strain evidence="8">ATCC 25827</strain>
    </source>
</reference>
<comment type="caution">
    <text evidence="7">The sequence shown here is derived from an EMBL/GenBank/DDBJ whole genome shotgun (WGS) entry which is preliminary data.</text>
</comment>
<keyword evidence="5 7" id="KW-0449">Lipoprotein</keyword>
<proteinExistence type="predicted"/>
<evidence type="ECO:0000256" key="2">
    <source>
        <dbReference type="ARBA" id="ARBA00022729"/>
    </source>
</evidence>
<evidence type="ECO:0000259" key="6">
    <source>
        <dbReference type="Pfam" id="PF05433"/>
    </source>
</evidence>
<protein>
    <submittedName>
        <fullName evidence="7">Outer membrane lipoprotein pcp</fullName>
    </submittedName>
</protein>
<evidence type="ECO:0000256" key="1">
    <source>
        <dbReference type="ARBA" id="ARBA00004459"/>
    </source>
</evidence>
<evidence type="ECO:0000256" key="3">
    <source>
        <dbReference type="ARBA" id="ARBA00023136"/>
    </source>
</evidence>
<feature type="domain" description="Glycine zipper 2TM" evidence="6">
    <location>
        <begin position="75"/>
        <end position="115"/>
    </location>
</feature>
<keyword evidence="2" id="KW-0732">Signal</keyword>